<dbReference type="Pfam" id="PF07687">
    <property type="entry name" value="M20_dimer"/>
    <property type="match status" value="1"/>
</dbReference>
<keyword evidence="2" id="KW-0479">Metal-binding</keyword>
<dbReference type="Gene3D" id="3.30.70.360">
    <property type="match status" value="1"/>
</dbReference>
<evidence type="ECO:0000256" key="2">
    <source>
        <dbReference type="ARBA" id="ARBA00022723"/>
    </source>
</evidence>
<dbReference type="GO" id="GO:0008233">
    <property type="term" value="F:peptidase activity"/>
    <property type="evidence" value="ECO:0007669"/>
    <property type="project" value="UniProtKB-KW"/>
</dbReference>
<proteinExistence type="predicted"/>
<reference evidence="5" key="1">
    <citation type="submission" date="2018-05" db="EMBL/GenBank/DDBJ databases">
        <authorList>
            <person name="Lanie J.A."/>
            <person name="Ng W.-L."/>
            <person name="Kazmierczak K.M."/>
            <person name="Andrzejewski T.M."/>
            <person name="Davidsen T.M."/>
            <person name="Wayne K.J."/>
            <person name="Tettelin H."/>
            <person name="Glass J.I."/>
            <person name="Rusch D."/>
            <person name="Podicherti R."/>
            <person name="Tsui H.-C.T."/>
            <person name="Winkler M.E."/>
        </authorList>
    </citation>
    <scope>NUCLEOTIDE SEQUENCE</scope>
</reference>
<feature type="domain" description="Peptidase M20 dimerisation" evidence="4">
    <location>
        <begin position="231"/>
        <end position="383"/>
    </location>
</feature>
<protein>
    <recommendedName>
        <fullName evidence="4">Peptidase M20 dimerisation domain-containing protein</fullName>
    </recommendedName>
</protein>
<dbReference type="PANTHER" id="PTHR43270">
    <property type="entry name" value="BETA-ALA-HIS DIPEPTIDASE"/>
    <property type="match status" value="1"/>
</dbReference>
<keyword evidence="1" id="KW-0645">Protease</keyword>
<name>A0A381N032_9ZZZZ</name>
<dbReference type="InterPro" id="IPR002933">
    <property type="entry name" value="Peptidase_M20"/>
</dbReference>
<dbReference type="AlphaFoldDB" id="A0A381N032"/>
<accession>A0A381N032</accession>
<dbReference type="SUPFAM" id="SSF53187">
    <property type="entry name" value="Zn-dependent exopeptidases"/>
    <property type="match status" value="1"/>
</dbReference>
<keyword evidence="3" id="KW-0378">Hydrolase</keyword>
<dbReference type="PANTHER" id="PTHR43270:SF8">
    <property type="entry name" value="DI- AND TRIPEPTIDASE DUG2-RELATED"/>
    <property type="match status" value="1"/>
</dbReference>
<evidence type="ECO:0000313" key="5">
    <source>
        <dbReference type="EMBL" id="SUZ47960.1"/>
    </source>
</evidence>
<dbReference type="EMBL" id="UINC01000044">
    <property type="protein sequence ID" value="SUZ47960.1"/>
    <property type="molecule type" value="Genomic_DNA"/>
</dbReference>
<dbReference type="InterPro" id="IPR011650">
    <property type="entry name" value="Peptidase_M20_dimer"/>
</dbReference>
<dbReference type="InterPro" id="IPR051458">
    <property type="entry name" value="Cyt/Met_Dipeptidase"/>
</dbReference>
<evidence type="ECO:0000259" key="4">
    <source>
        <dbReference type="Pfam" id="PF07687"/>
    </source>
</evidence>
<dbReference type="GO" id="GO:0006508">
    <property type="term" value="P:proteolysis"/>
    <property type="evidence" value="ECO:0007669"/>
    <property type="project" value="UniProtKB-KW"/>
</dbReference>
<evidence type="ECO:0000256" key="3">
    <source>
        <dbReference type="ARBA" id="ARBA00022801"/>
    </source>
</evidence>
<gene>
    <name evidence="5" type="ORF">METZ01_LOCUS814</name>
</gene>
<evidence type="ECO:0000256" key="1">
    <source>
        <dbReference type="ARBA" id="ARBA00022670"/>
    </source>
</evidence>
<dbReference type="Gene3D" id="3.40.630.10">
    <property type="entry name" value="Zn peptidases"/>
    <property type="match status" value="1"/>
</dbReference>
<organism evidence="5">
    <name type="scientific">marine metagenome</name>
    <dbReference type="NCBI Taxonomy" id="408172"/>
    <lineage>
        <taxon>unclassified sequences</taxon>
        <taxon>metagenomes</taxon>
        <taxon>ecological metagenomes</taxon>
    </lineage>
</organism>
<dbReference type="GO" id="GO:0046872">
    <property type="term" value="F:metal ion binding"/>
    <property type="evidence" value="ECO:0007669"/>
    <property type="project" value="UniProtKB-KW"/>
</dbReference>
<dbReference type="Pfam" id="PF01546">
    <property type="entry name" value="Peptidase_M20"/>
    <property type="match status" value="1"/>
</dbReference>
<sequence>MILLKSGLIYPQQKDIIENIAYQTIQENWDNFFELLSIPNDGYDTKNINKNIKWCENKFLDLGFTIEKVNANSNNLEIPNHPLIIANKIISEKLKTVLIYFHMDGQPVDPSKWNQENPYIPVLKENIEGNWNTIDINRIYNNPNREWRIFGRSTSDDKGPPMMLINALKIINRLKLEPKFNIKLIIDFQEEMSSPTISSAVNLYKEKLKSDFLLIIDGPSHPSNEPTLTFGARGISKITLTTYGPKKPQHSGHFGNYAPNPAFTLSKILSSMKDYSGRVLIPKFYDGIKIGENTSKILSAVPDDENKIKKQLGIAFPDNVGKNYQESIQYPSLNIRGLSSGWVKKEVRTIVPDKAIAEIDIRLVKESDPKRLIDLVKNHIIKEGAYVIENRDPTNEERNTKKHIVRFDSSISYLAFRTDINSPIGIWASSALYKAFGRKPIKIRTSGGSIPISPFVSTLNIPALTYPSVNKDNNQHSPNENIKIGNFIDGTLGMTYLLLEEIN</sequence>